<dbReference type="PANTHER" id="PTHR36926">
    <property type="entry name" value="COLICIN V PRODUCTION PROTEIN"/>
    <property type="match status" value="1"/>
</dbReference>
<keyword evidence="3 5" id="KW-1133">Transmembrane helix</keyword>
<dbReference type="GO" id="GO:0016020">
    <property type="term" value="C:membrane"/>
    <property type="evidence" value="ECO:0007669"/>
    <property type="project" value="UniProtKB-SubCell"/>
</dbReference>
<name>A0A2A5WG45_9GAMM</name>
<comment type="subcellular location">
    <subcellularLocation>
        <location evidence="1">Membrane</location>
        <topology evidence="1">Multi-pass membrane protein</topology>
    </subcellularLocation>
</comment>
<dbReference type="EMBL" id="NTJZ01000001">
    <property type="protein sequence ID" value="PDH35303.1"/>
    <property type="molecule type" value="Genomic_DNA"/>
</dbReference>
<reference evidence="6 7" key="1">
    <citation type="submission" date="2017-08" db="EMBL/GenBank/DDBJ databases">
        <title>Fine stratification of microbial communities through a metagenomic profile of the photic zone.</title>
        <authorList>
            <person name="Haro-Moreno J.M."/>
            <person name="Lopez-Perez M."/>
            <person name="De La Torre J."/>
            <person name="Picazo A."/>
            <person name="Camacho A."/>
            <person name="Rodriguez-Valera F."/>
        </authorList>
    </citation>
    <scope>NUCLEOTIDE SEQUENCE [LARGE SCALE GENOMIC DNA]</scope>
    <source>
        <strain evidence="6">MED-G28</strain>
    </source>
</reference>
<evidence type="ECO:0000256" key="2">
    <source>
        <dbReference type="ARBA" id="ARBA00022692"/>
    </source>
</evidence>
<evidence type="ECO:0000313" key="7">
    <source>
        <dbReference type="Proteomes" id="UP000219329"/>
    </source>
</evidence>
<gene>
    <name evidence="6" type="ORF">CNF02_00870</name>
</gene>
<sequence length="161" mass="18115">MNGVDTAILVITTLSFLFGLWRGLIKEVLSLLTWVAALIVARLYSETLSELLVNIIDSSSIRYVSAFAIIFIVVMMLGTFLNYLMSKLLTITGLKFADRLLGGVFGVARGVIMVLVILFISGLFLSETEQWQQSTLIPYGLWMTEWLRMFVEDTNSVYLTQ</sequence>
<keyword evidence="4 5" id="KW-0472">Membrane</keyword>
<dbReference type="InterPro" id="IPR003825">
    <property type="entry name" value="Colicin-V_CvpA"/>
</dbReference>
<dbReference type="AlphaFoldDB" id="A0A2A5WG45"/>
<evidence type="ECO:0000256" key="3">
    <source>
        <dbReference type="ARBA" id="ARBA00022989"/>
    </source>
</evidence>
<protein>
    <submittedName>
        <fullName evidence="6">Colicin V production CvpA</fullName>
    </submittedName>
</protein>
<dbReference type="PANTHER" id="PTHR36926:SF1">
    <property type="entry name" value="COLICIN V PRODUCTION PROTEIN"/>
    <property type="match status" value="1"/>
</dbReference>
<evidence type="ECO:0000313" key="6">
    <source>
        <dbReference type="EMBL" id="PDH35303.1"/>
    </source>
</evidence>
<dbReference type="Proteomes" id="UP000219329">
    <property type="component" value="Unassembled WGS sequence"/>
</dbReference>
<proteinExistence type="predicted"/>
<feature type="transmembrane region" description="Helical" evidence="5">
    <location>
        <begin position="64"/>
        <end position="85"/>
    </location>
</feature>
<organism evidence="6 7">
    <name type="scientific">OM182 bacterium MED-G28</name>
    <dbReference type="NCBI Taxonomy" id="1986256"/>
    <lineage>
        <taxon>Bacteria</taxon>
        <taxon>Pseudomonadati</taxon>
        <taxon>Pseudomonadota</taxon>
        <taxon>Gammaproteobacteria</taxon>
        <taxon>OMG group</taxon>
        <taxon>OM182 clade</taxon>
    </lineage>
</organism>
<feature type="transmembrane region" description="Helical" evidence="5">
    <location>
        <begin position="106"/>
        <end position="125"/>
    </location>
</feature>
<feature type="transmembrane region" description="Helical" evidence="5">
    <location>
        <begin position="6"/>
        <end position="21"/>
    </location>
</feature>
<keyword evidence="2 5" id="KW-0812">Transmembrane</keyword>
<dbReference type="Pfam" id="PF02674">
    <property type="entry name" value="Colicin_V"/>
    <property type="match status" value="1"/>
</dbReference>
<accession>A0A2A5WG45</accession>
<evidence type="ECO:0000256" key="5">
    <source>
        <dbReference type="SAM" id="Phobius"/>
    </source>
</evidence>
<comment type="caution">
    <text evidence="6">The sequence shown here is derived from an EMBL/GenBank/DDBJ whole genome shotgun (WGS) entry which is preliminary data.</text>
</comment>
<dbReference type="GO" id="GO:0009403">
    <property type="term" value="P:toxin biosynthetic process"/>
    <property type="evidence" value="ECO:0007669"/>
    <property type="project" value="InterPro"/>
</dbReference>
<dbReference type="InterPro" id="IPR052719">
    <property type="entry name" value="CvpA-like"/>
</dbReference>
<evidence type="ECO:0000256" key="1">
    <source>
        <dbReference type="ARBA" id="ARBA00004141"/>
    </source>
</evidence>
<evidence type="ECO:0000256" key="4">
    <source>
        <dbReference type="ARBA" id="ARBA00023136"/>
    </source>
</evidence>